<gene>
    <name evidence="3" type="ORF">EWV57_13175</name>
</gene>
<dbReference type="InterPro" id="IPR058651">
    <property type="entry name" value="HTH_VMAP-M9"/>
</dbReference>
<evidence type="ECO:0000313" key="4">
    <source>
        <dbReference type="Proteomes" id="UP000316958"/>
    </source>
</evidence>
<dbReference type="InterPro" id="IPR011579">
    <property type="entry name" value="ATPase_dom"/>
</dbReference>
<protein>
    <submittedName>
        <fullName evidence="3">ATPase</fullName>
    </submittedName>
</protein>
<accession>A0A552FQM6</accession>
<sequence>MFQANLSNTVLNLLDELVFAKTDQHLDYLQKTILQGTLEGYKYSEVAKESHLSEGHIRDSASELWKILSEVLGEDITKSNIRAVLKKSQFYNHISSGRDFVSLNNVNLCTSNLSASNGNNHQSQPDNNRTYLDLGHIPEITQFYGRVAELNNLETWIVAEKYRLVTVLGLKGIGKTTLSLKLVDKIKNSFNYVIRRSLYFCPKLDELLSEILPSINPQLKLSQSLDKKLNLFLELIKSHRCLIIFDDLQSLFDSKKLAGNYQKDYQDYQLLFKSIAEVNHQSCLLLLSQEKPIDTTFYGQKNKFIKTLIVEGLEEDAIEILRHHNLLNEDSWETLIKRYQGHPLWLELVASFIQEMFLGKVADFLELKYPIAEETLEQNLLSILEPLTESEKLMLIEFANFNQPISIKEMIDQTSLDYTDSLKAIQSLIRRIIVAKDENALLCLNPVFKAYVINHQI</sequence>
<dbReference type="Pfam" id="PF01637">
    <property type="entry name" value="ATPase_2"/>
    <property type="match status" value="1"/>
</dbReference>
<reference evidence="3 4" key="1">
    <citation type="submission" date="2019-01" db="EMBL/GenBank/DDBJ databases">
        <title>Coherence of Microcystis species and biogeography revealed through population genomics.</title>
        <authorList>
            <person name="Perez-Carrascal O.M."/>
            <person name="Terrat Y."/>
            <person name="Giani A."/>
            <person name="Fortin N."/>
            <person name="Tromas N."/>
            <person name="Shapiro B.J."/>
        </authorList>
    </citation>
    <scope>NUCLEOTIDE SEQUENCE [LARGE SCALE GENOMIC DNA]</scope>
    <source>
        <strain evidence="3">Ma_QC_Ch_20071001_S25D</strain>
    </source>
</reference>
<dbReference type="Gene3D" id="3.40.50.300">
    <property type="entry name" value="P-loop containing nucleotide triphosphate hydrolases"/>
    <property type="match status" value="1"/>
</dbReference>
<comment type="caution">
    <text evidence="3">The sequence shown here is derived from an EMBL/GenBank/DDBJ whole genome shotgun (WGS) entry which is preliminary data.</text>
</comment>
<dbReference type="SUPFAM" id="SSF52540">
    <property type="entry name" value="P-loop containing nucleoside triphosphate hydrolases"/>
    <property type="match status" value="1"/>
</dbReference>
<dbReference type="Proteomes" id="UP000316958">
    <property type="component" value="Unassembled WGS sequence"/>
</dbReference>
<feature type="domain" description="ATPase" evidence="1">
    <location>
        <begin position="143"/>
        <end position="255"/>
    </location>
</feature>
<dbReference type="Pfam" id="PF26355">
    <property type="entry name" value="HTH_VMAP-M9"/>
    <property type="match status" value="1"/>
</dbReference>
<dbReference type="InterPro" id="IPR027417">
    <property type="entry name" value="P-loop_NTPase"/>
</dbReference>
<evidence type="ECO:0000313" key="3">
    <source>
        <dbReference type="EMBL" id="TRU49036.1"/>
    </source>
</evidence>
<feature type="domain" description="vWA-MoxR associated protein N-terminal HTH" evidence="2">
    <location>
        <begin position="8"/>
        <end position="87"/>
    </location>
</feature>
<dbReference type="AlphaFoldDB" id="A0A552FQM6"/>
<organism evidence="3 4">
    <name type="scientific">Microcystis aeruginosa Ma_QC_Ch_20071001_S25D</name>
    <dbReference type="NCBI Taxonomy" id="2486250"/>
    <lineage>
        <taxon>Bacteria</taxon>
        <taxon>Bacillati</taxon>
        <taxon>Cyanobacteriota</taxon>
        <taxon>Cyanophyceae</taxon>
        <taxon>Oscillatoriophycideae</taxon>
        <taxon>Chroococcales</taxon>
        <taxon>Microcystaceae</taxon>
        <taxon>Microcystis</taxon>
    </lineage>
</organism>
<evidence type="ECO:0000259" key="2">
    <source>
        <dbReference type="Pfam" id="PF26355"/>
    </source>
</evidence>
<evidence type="ECO:0000259" key="1">
    <source>
        <dbReference type="Pfam" id="PF01637"/>
    </source>
</evidence>
<dbReference type="PRINTS" id="PR00364">
    <property type="entry name" value="DISEASERSIST"/>
</dbReference>
<name>A0A552FQM6_MICAE</name>
<proteinExistence type="predicted"/>
<dbReference type="EMBL" id="SFBE01000220">
    <property type="protein sequence ID" value="TRU49036.1"/>
    <property type="molecule type" value="Genomic_DNA"/>
</dbReference>
<dbReference type="GO" id="GO:0005524">
    <property type="term" value="F:ATP binding"/>
    <property type="evidence" value="ECO:0007669"/>
    <property type="project" value="InterPro"/>
</dbReference>